<dbReference type="OrthoDB" id="244732at2"/>
<dbReference type="PANTHER" id="PTHR34512">
    <property type="entry name" value="CELL SURFACE PROTEIN"/>
    <property type="match status" value="1"/>
</dbReference>
<dbReference type="EMBL" id="BX294138">
    <property type="protein sequence ID" value="CAD72927.1"/>
    <property type="molecule type" value="Genomic_DNA"/>
</dbReference>
<dbReference type="Gene3D" id="2.40.10.480">
    <property type="match status" value="1"/>
</dbReference>
<dbReference type="InterPro" id="IPR002372">
    <property type="entry name" value="PQQ_rpt_dom"/>
</dbReference>
<dbReference type="Gene3D" id="2.130.10.10">
    <property type="entry name" value="YVTN repeat-like/Quinoprotein amine dehydrogenase"/>
    <property type="match status" value="1"/>
</dbReference>
<keyword evidence="3" id="KW-1185">Reference proteome</keyword>
<evidence type="ECO:0000313" key="2">
    <source>
        <dbReference type="EMBL" id="CAD72927.1"/>
    </source>
</evidence>
<dbReference type="SMART" id="SM00564">
    <property type="entry name" value="PQQ"/>
    <property type="match status" value="2"/>
</dbReference>
<dbReference type="AlphaFoldDB" id="Q7UV00"/>
<sequence length="489" mass="51974">MNSGLAWFHLNAGCFTMTFPAPPLPSIFCGDRLMSLPHFLASLSSARLSAVVVCLGVSVVSTAMVGAAESVSADSKNSDVIWPQWRGGSQQGVAPEGDYPVEWSEEKATRCKIPGSGASTPVIVGNRAFLTSGIDGQNHLLGVDIDSLKIAFQTPLGDDRGNKHRKGSGSNPSAVTDGKNVVAYFRSGDLACCDLDGKPIWHTNLQEQFGEDTLWWDLGSSPMIVDNLVVVAVMQTGPSYIVAIDIESGEVVWKDDRMVPAPEEAAQSYSTPLATEIDGKKIVAVLGADHLTLTDAKTGERLGTLGGFNPGQEKFFRSIASPVITGNVIVCPYSRGATLTGVDMAKLIEAGDDKNAADDAILWMRDDVGSDVPTPAARDGIVYLVSDGKPSKGKLSALAAETGETLWETSLERIRSSYSSSPLLIGDRLYVTDETGMTSVVENIGGDAEPKLIHANEVDDDEQFTVASPVPFAGGLLLRTKGHLYKLTR</sequence>
<reference evidence="2 3" key="1">
    <citation type="journal article" date="2003" name="Proc. Natl. Acad. Sci. U.S.A.">
        <title>Complete genome sequence of the marine planctomycete Pirellula sp. strain 1.</title>
        <authorList>
            <person name="Gloeckner F.O."/>
            <person name="Kube M."/>
            <person name="Bauer M."/>
            <person name="Teeling H."/>
            <person name="Lombardot T."/>
            <person name="Ludwig W."/>
            <person name="Gade D."/>
            <person name="Beck A."/>
            <person name="Borzym K."/>
            <person name="Heitmann K."/>
            <person name="Rabus R."/>
            <person name="Schlesner H."/>
            <person name="Amann R."/>
            <person name="Reinhardt R."/>
        </authorList>
    </citation>
    <scope>NUCLEOTIDE SEQUENCE [LARGE SCALE GENOMIC DNA]</scope>
    <source>
        <strain evidence="3">DSM 10527 / NCIMB 13988 / SH1</strain>
    </source>
</reference>
<evidence type="ECO:0000313" key="3">
    <source>
        <dbReference type="Proteomes" id="UP000001025"/>
    </source>
</evidence>
<dbReference type="InterPro" id="IPR015943">
    <property type="entry name" value="WD40/YVTN_repeat-like_dom_sf"/>
</dbReference>
<dbReference type="Proteomes" id="UP000001025">
    <property type="component" value="Chromosome"/>
</dbReference>
<accession>Q7UV00</accession>
<evidence type="ECO:0000259" key="1">
    <source>
        <dbReference type="Pfam" id="PF13360"/>
    </source>
</evidence>
<dbReference type="STRING" id="243090.RB2960"/>
<dbReference type="InParanoid" id="Q7UV00"/>
<proteinExistence type="predicted"/>
<dbReference type="eggNOG" id="COG1520">
    <property type="taxonomic scope" value="Bacteria"/>
</dbReference>
<dbReference type="SUPFAM" id="SSF50998">
    <property type="entry name" value="Quinoprotein alcohol dehydrogenase-like"/>
    <property type="match status" value="1"/>
</dbReference>
<dbReference type="KEGG" id="rba:RB2960"/>
<dbReference type="PATRIC" id="fig|243090.15.peg.1364"/>
<gene>
    <name evidence="2" type="ordered locus">RB2960</name>
</gene>
<dbReference type="Pfam" id="PF13360">
    <property type="entry name" value="PQQ_2"/>
    <property type="match status" value="2"/>
</dbReference>
<dbReference type="InterPro" id="IPR018391">
    <property type="entry name" value="PQQ_b-propeller_rpt"/>
</dbReference>
<dbReference type="InterPro" id="IPR011047">
    <property type="entry name" value="Quinoprotein_ADH-like_sf"/>
</dbReference>
<feature type="domain" description="Pyrrolo-quinoline quinone repeat" evidence="1">
    <location>
        <begin position="112"/>
        <end position="256"/>
    </location>
</feature>
<name>Q7UV00_RHOBA</name>
<feature type="domain" description="Pyrrolo-quinoline quinone repeat" evidence="1">
    <location>
        <begin position="356"/>
        <end position="436"/>
    </location>
</feature>
<dbReference type="HOGENOM" id="CLU_027480_2_1_0"/>
<organism evidence="2 3">
    <name type="scientific">Rhodopirellula baltica (strain DSM 10527 / NCIMB 13988 / SH1)</name>
    <dbReference type="NCBI Taxonomy" id="243090"/>
    <lineage>
        <taxon>Bacteria</taxon>
        <taxon>Pseudomonadati</taxon>
        <taxon>Planctomycetota</taxon>
        <taxon>Planctomycetia</taxon>
        <taxon>Pirellulales</taxon>
        <taxon>Pirellulaceae</taxon>
        <taxon>Rhodopirellula</taxon>
    </lineage>
</organism>
<dbReference type="PANTHER" id="PTHR34512:SF30">
    <property type="entry name" value="OUTER MEMBRANE PROTEIN ASSEMBLY FACTOR BAMB"/>
    <property type="match status" value="1"/>
</dbReference>
<protein>
    <recommendedName>
        <fullName evidence="1">Pyrrolo-quinoline quinone repeat domain-containing protein</fullName>
    </recommendedName>
</protein>
<dbReference type="EnsemblBacteria" id="CAD72927">
    <property type="protein sequence ID" value="CAD72927"/>
    <property type="gene ID" value="RB2960"/>
</dbReference>